<gene>
    <name evidence="2" type="ORF">B296_00057860</name>
</gene>
<evidence type="ECO:0000313" key="2">
    <source>
        <dbReference type="EMBL" id="RRT34649.1"/>
    </source>
</evidence>
<dbReference type="Proteomes" id="UP000287651">
    <property type="component" value="Unassembled WGS sequence"/>
</dbReference>
<protein>
    <submittedName>
        <fullName evidence="2">Uncharacterized protein</fullName>
    </submittedName>
</protein>
<evidence type="ECO:0000313" key="3">
    <source>
        <dbReference type="Proteomes" id="UP000287651"/>
    </source>
</evidence>
<feature type="region of interest" description="Disordered" evidence="1">
    <location>
        <begin position="1"/>
        <end position="87"/>
    </location>
</feature>
<comment type="caution">
    <text evidence="2">The sequence shown here is derived from an EMBL/GenBank/DDBJ whole genome shotgun (WGS) entry which is preliminary data.</text>
</comment>
<dbReference type="EMBL" id="AMZH03026346">
    <property type="protein sequence ID" value="RRT34649.1"/>
    <property type="molecule type" value="Genomic_DNA"/>
</dbReference>
<sequence length="87" mass="9365">MLPLRFPNNGIRAKGWLAGYGQGPLQRGDRLRPRPPAQGATAVGGHDRLQRGAHRSGHPARGNRQQPTRKGLSPIAKATARGQGCRQ</sequence>
<proteinExistence type="predicted"/>
<accession>A0A426X598</accession>
<dbReference type="AlphaFoldDB" id="A0A426X598"/>
<evidence type="ECO:0000256" key="1">
    <source>
        <dbReference type="SAM" id="MobiDB-lite"/>
    </source>
</evidence>
<organism evidence="2 3">
    <name type="scientific">Ensete ventricosum</name>
    <name type="common">Abyssinian banana</name>
    <name type="synonym">Musa ensete</name>
    <dbReference type="NCBI Taxonomy" id="4639"/>
    <lineage>
        <taxon>Eukaryota</taxon>
        <taxon>Viridiplantae</taxon>
        <taxon>Streptophyta</taxon>
        <taxon>Embryophyta</taxon>
        <taxon>Tracheophyta</taxon>
        <taxon>Spermatophyta</taxon>
        <taxon>Magnoliopsida</taxon>
        <taxon>Liliopsida</taxon>
        <taxon>Zingiberales</taxon>
        <taxon>Musaceae</taxon>
        <taxon>Ensete</taxon>
    </lineage>
</organism>
<name>A0A426X598_ENSVE</name>
<reference evidence="2 3" key="1">
    <citation type="journal article" date="2014" name="Agronomy (Basel)">
        <title>A Draft Genome Sequence for Ensete ventricosum, the Drought-Tolerant Tree Against Hunger.</title>
        <authorList>
            <person name="Harrison J."/>
            <person name="Moore K.A."/>
            <person name="Paszkiewicz K."/>
            <person name="Jones T."/>
            <person name="Grant M."/>
            <person name="Ambacheew D."/>
            <person name="Muzemil S."/>
            <person name="Studholme D.J."/>
        </authorList>
    </citation>
    <scope>NUCLEOTIDE SEQUENCE [LARGE SCALE GENOMIC DNA]</scope>
</reference>